<dbReference type="PIRSF" id="PIRSF004762">
    <property type="entry name" value="CHP00423"/>
    <property type="match status" value="1"/>
</dbReference>
<keyword evidence="10" id="KW-1185">Reference proteome</keyword>
<evidence type="ECO:0000256" key="5">
    <source>
        <dbReference type="ARBA" id="ARBA00023014"/>
    </source>
</evidence>
<feature type="domain" description="Radical SAM core" evidence="8">
    <location>
        <begin position="61"/>
        <end position="298"/>
    </location>
</feature>
<dbReference type="Pfam" id="PF04055">
    <property type="entry name" value="Radical_SAM"/>
    <property type="match status" value="1"/>
</dbReference>
<keyword evidence="2 6" id="KW-0949">S-adenosyl-L-methionine</keyword>
<dbReference type="CDD" id="cd01335">
    <property type="entry name" value="Radical_SAM"/>
    <property type="match status" value="1"/>
</dbReference>
<evidence type="ECO:0000256" key="1">
    <source>
        <dbReference type="ARBA" id="ARBA00022485"/>
    </source>
</evidence>
<dbReference type="InterPro" id="IPR013785">
    <property type="entry name" value="Aldolase_TIM"/>
</dbReference>
<dbReference type="PANTHER" id="PTHR43076:SF1">
    <property type="entry name" value="LIPOYL SYNTHASE 2"/>
    <property type="match status" value="1"/>
</dbReference>
<dbReference type="AlphaFoldDB" id="A0A4R9HZ60"/>
<feature type="binding site" evidence="7">
    <location>
        <position position="298"/>
    </location>
    <ligand>
        <name>(3R)-3-methyl-D-ornithine</name>
        <dbReference type="ChEBI" id="CHEBI:64642"/>
    </ligand>
</feature>
<dbReference type="GO" id="GO:0009234">
    <property type="term" value="P:menaquinone biosynthetic process"/>
    <property type="evidence" value="ECO:0007669"/>
    <property type="project" value="InterPro"/>
</dbReference>
<protein>
    <submittedName>
        <fullName evidence="9">Dehypoxanthine futalosine cyclase</fullName>
    </submittedName>
</protein>
<dbReference type="OrthoDB" id="9802027at2"/>
<name>A0A4R9HZ60_9LEPT</name>
<comment type="caution">
    <text evidence="9">The sequence shown here is derived from an EMBL/GenBank/DDBJ whole genome shotgun (WGS) entry which is preliminary data.</text>
</comment>
<dbReference type="SFLD" id="SFLDG01389">
    <property type="entry name" value="menaquinone_synthsis_involved"/>
    <property type="match status" value="1"/>
</dbReference>
<reference evidence="9" key="1">
    <citation type="journal article" date="2019" name="PLoS Negl. Trop. Dis.">
        <title>Revisiting the worldwide diversity of Leptospira species in the environment.</title>
        <authorList>
            <person name="Vincent A.T."/>
            <person name="Schiettekatte O."/>
            <person name="Bourhy P."/>
            <person name="Veyrier F.J."/>
            <person name="Picardeau M."/>
        </authorList>
    </citation>
    <scope>NUCLEOTIDE SEQUENCE [LARGE SCALE GENOMIC DNA]</scope>
    <source>
        <strain evidence="9">201800287</strain>
    </source>
</reference>
<evidence type="ECO:0000256" key="4">
    <source>
        <dbReference type="ARBA" id="ARBA00023004"/>
    </source>
</evidence>
<dbReference type="SFLD" id="SFLDF00342">
    <property type="entry name" value="cyclic_dehypoxanthine_futalosi"/>
    <property type="match status" value="1"/>
</dbReference>
<dbReference type="NCBIfam" id="TIGR03699">
    <property type="entry name" value="menaquin_MqnC"/>
    <property type="match status" value="1"/>
</dbReference>
<dbReference type="InterPro" id="IPR006638">
    <property type="entry name" value="Elp3/MiaA/NifB-like_rSAM"/>
</dbReference>
<feature type="binding site" evidence="7">
    <location>
        <position position="187"/>
    </location>
    <ligand>
        <name>S-adenosyl-L-methionine</name>
        <dbReference type="ChEBI" id="CHEBI:59789"/>
    </ligand>
</feature>
<evidence type="ECO:0000256" key="2">
    <source>
        <dbReference type="ARBA" id="ARBA00022691"/>
    </source>
</evidence>
<accession>A0A4R9HZ60</accession>
<dbReference type="SUPFAM" id="SSF102114">
    <property type="entry name" value="Radical SAM enzymes"/>
    <property type="match status" value="1"/>
</dbReference>
<evidence type="ECO:0000259" key="8">
    <source>
        <dbReference type="PROSITE" id="PS51918"/>
    </source>
</evidence>
<evidence type="ECO:0000256" key="7">
    <source>
        <dbReference type="PIRSR" id="PIRSR004762-2"/>
    </source>
</evidence>
<dbReference type="GO" id="GO:0016765">
    <property type="term" value="F:transferase activity, transferring alkyl or aryl (other than methyl) groups"/>
    <property type="evidence" value="ECO:0007669"/>
    <property type="project" value="InterPro"/>
</dbReference>
<keyword evidence="3" id="KW-0479">Metal-binding</keyword>
<dbReference type="GO" id="GO:0046872">
    <property type="term" value="F:metal ion binding"/>
    <property type="evidence" value="ECO:0007669"/>
    <property type="project" value="UniProtKB-KW"/>
</dbReference>
<feature type="binding site" evidence="7">
    <location>
        <position position="320"/>
    </location>
    <ligand>
        <name>(3R)-3-methyl-D-ornithine</name>
        <dbReference type="ChEBI" id="CHEBI:64642"/>
    </ligand>
</feature>
<dbReference type="InterPro" id="IPR022431">
    <property type="entry name" value="Cyclic_DHFL_synthase_mqnC"/>
</dbReference>
<evidence type="ECO:0000256" key="3">
    <source>
        <dbReference type="ARBA" id="ARBA00022723"/>
    </source>
</evidence>
<gene>
    <name evidence="9" type="primary">mqnC</name>
    <name evidence="9" type="ORF">EHQ24_16880</name>
</gene>
<dbReference type="PROSITE" id="PS51918">
    <property type="entry name" value="RADICAL_SAM"/>
    <property type="match status" value="1"/>
</dbReference>
<dbReference type="NCBIfam" id="TIGR00423">
    <property type="entry name" value="CofH family radical SAM protein"/>
    <property type="match status" value="1"/>
</dbReference>
<evidence type="ECO:0000313" key="10">
    <source>
        <dbReference type="Proteomes" id="UP000298009"/>
    </source>
</evidence>
<dbReference type="SFLD" id="SFLDG01064">
    <property type="entry name" value="F420__menaquinone_cofactor_bio"/>
    <property type="match status" value="1"/>
</dbReference>
<dbReference type="InterPro" id="IPR034405">
    <property type="entry name" value="F420"/>
</dbReference>
<keyword evidence="4 6" id="KW-0408">Iron</keyword>
<dbReference type="PANTHER" id="PTHR43076">
    <property type="entry name" value="FO SYNTHASE (COFH)"/>
    <property type="match status" value="1"/>
</dbReference>
<dbReference type="InterPro" id="IPR007197">
    <property type="entry name" value="rSAM"/>
</dbReference>
<dbReference type="InterPro" id="IPR020050">
    <property type="entry name" value="FO_synthase_su2"/>
</dbReference>
<feature type="binding site" evidence="6">
    <location>
        <position position="79"/>
    </location>
    <ligand>
        <name>[4Fe-4S] cluster</name>
        <dbReference type="ChEBI" id="CHEBI:49883"/>
        <note>4Fe-4S-S-AdoMet</note>
    </ligand>
</feature>
<feature type="binding site" evidence="7">
    <location>
        <position position="151"/>
    </location>
    <ligand>
        <name>(3R)-3-methyl-D-ornithine</name>
        <dbReference type="ChEBI" id="CHEBI:64642"/>
    </ligand>
</feature>
<keyword evidence="1 6" id="KW-0004">4Fe-4S</keyword>
<dbReference type="EMBL" id="RQFK01000033">
    <property type="protein sequence ID" value="TGK78234.1"/>
    <property type="molecule type" value="Genomic_DNA"/>
</dbReference>
<dbReference type="GO" id="GO:0044689">
    <property type="term" value="F:7,8-didemethyl-8-hydroxy-5-deazariboflavin synthase activity"/>
    <property type="evidence" value="ECO:0007669"/>
    <property type="project" value="TreeGrafter"/>
</dbReference>
<proteinExistence type="predicted"/>
<keyword evidence="5 6" id="KW-0411">Iron-sulfur</keyword>
<evidence type="ECO:0000256" key="6">
    <source>
        <dbReference type="PIRSR" id="PIRSR004762-1"/>
    </source>
</evidence>
<comment type="cofactor">
    <cofactor evidence="6">
        <name>[4Fe-4S] cluster</name>
        <dbReference type="ChEBI" id="CHEBI:49883"/>
    </cofactor>
    <text evidence="6">Binds 1 [4Fe-4S] cluster. The cluster is coordinated with 3 cysteines and an exchangeable S-adenosyl-L-methionine.</text>
</comment>
<dbReference type="SFLD" id="SFLDS00029">
    <property type="entry name" value="Radical_SAM"/>
    <property type="match status" value="1"/>
</dbReference>
<feature type="binding site" evidence="6">
    <location>
        <position position="82"/>
    </location>
    <ligand>
        <name>[4Fe-4S] cluster</name>
        <dbReference type="ChEBI" id="CHEBI:49883"/>
        <note>4Fe-4S-S-AdoMet</note>
    </ligand>
</feature>
<evidence type="ECO:0000313" key="9">
    <source>
        <dbReference type="EMBL" id="TGK78234.1"/>
    </source>
</evidence>
<dbReference type="GO" id="GO:0051539">
    <property type="term" value="F:4 iron, 4 sulfur cluster binding"/>
    <property type="evidence" value="ECO:0007669"/>
    <property type="project" value="UniProtKB-KW"/>
</dbReference>
<dbReference type="InterPro" id="IPR045567">
    <property type="entry name" value="CofH/MnqC-like_C"/>
</dbReference>
<dbReference type="Pfam" id="PF19288">
    <property type="entry name" value="CofH_C"/>
    <property type="match status" value="1"/>
</dbReference>
<dbReference type="SMART" id="SM00729">
    <property type="entry name" value="Elp3"/>
    <property type="match status" value="1"/>
</dbReference>
<feature type="binding site" evidence="7">
    <location>
        <position position="81"/>
    </location>
    <ligand>
        <name>S-adenosyl-L-methionine</name>
        <dbReference type="ChEBI" id="CHEBI:59789"/>
    </ligand>
</feature>
<feature type="binding site" evidence="6">
    <location>
        <position position="75"/>
    </location>
    <ligand>
        <name>[4Fe-4S] cluster</name>
        <dbReference type="ChEBI" id="CHEBI:49883"/>
        <note>4Fe-4S-S-AdoMet</note>
    </ligand>
</feature>
<dbReference type="InterPro" id="IPR058240">
    <property type="entry name" value="rSAM_sf"/>
</dbReference>
<dbReference type="Proteomes" id="UP000298009">
    <property type="component" value="Unassembled WGS sequence"/>
</dbReference>
<dbReference type="RefSeq" id="WP_135602803.1">
    <property type="nucleotide sequence ID" value="NZ_RQFK01000033.1"/>
</dbReference>
<sequence length="371" mass="41797">MNLDSFSFSSNDPADAVLLNAVAGKRISPAEALILYKTGDFLKIQMVARYLREKVRPHTQASYTMFRVVNYTNYCNVECSFCSFMDEIGNGKGYVLSKEDILQKMDYAVEEGADQMFLQGGVYPNLPFEYYLDVIRTVKSKYPKMHIRAFSPVEIINLETITGKPLREVLLILKEAGLDSVPGAGAEILTERMRQIISPKKATVSEWVRAMETCHEVGLLGSANVVFGSEETEEEVIEHLSVVRDLQDRTGGFLSFIPWTFQPQTKRFKVRPVPTHEYLKVLGICRIFLDNIKHIETSVMVLGKGVGQLALYSGADDISSVVIEENVLRSFGLKTEKEARKFLTEGGFQPIRRNLLYTEEYDCNQVGVDLG</sequence>
<organism evidence="9 10">
    <name type="scientific">Leptospira noumeaensis</name>
    <dbReference type="NCBI Taxonomy" id="2484964"/>
    <lineage>
        <taxon>Bacteria</taxon>
        <taxon>Pseudomonadati</taxon>
        <taxon>Spirochaetota</taxon>
        <taxon>Spirochaetia</taxon>
        <taxon>Leptospirales</taxon>
        <taxon>Leptospiraceae</taxon>
        <taxon>Leptospira</taxon>
    </lineage>
</organism>
<dbReference type="Gene3D" id="3.20.20.70">
    <property type="entry name" value="Aldolase class I"/>
    <property type="match status" value="1"/>
</dbReference>